<gene>
    <name evidence="2" type="ORF">BDZ94DRAFT_1248071</name>
</gene>
<protein>
    <submittedName>
        <fullName evidence="2">Uncharacterized protein</fullName>
    </submittedName>
</protein>
<evidence type="ECO:0000313" key="2">
    <source>
        <dbReference type="EMBL" id="KAF9467922.1"/>
    </source>
</evidence>
<evidence type="ECO:0000256" key="1">
    <source>
        <dbReference type="SAM" id="MobiDB-lite"/>
    </source>
</evidence>
<name>A0A9P5YFG0_9AGAR</name>
<sequence>MNSQLSSPHDAKSSQHFTDNNLKPAKSPVEQSQPGSQPRRRLGMVNHLPKQTHQVLVAMIYY</sequence>
<proteinExistence type="predicted"/>
<keyword evidence="3" id="KW-1185">Reference proteome</keyword>
<dbReference type="AlphaFoldDB" id="A0A9P5YFG0"/>
<dbReference type="Proteomes" id="UP000807353">
    <property type="component" value="Unassembled WGS sequence"/>
</dbReference>
<organism evidence="2 3">
    <name type="scientific">Collybia nuda</name>
    <dbReference type="NCBI Taxonomy" id="64659"/>
    <lineage>
        <taxon>Eukaryota</taxon>
        <taxon>Fungi</taxon>
        <taxon>Dikarya</taxon>
        <taxon>Basidiomycota</taxon>
        <taxon>Agaricomycotina</taxon>
        <taxon>Agaricomycetes</taxon>
        <taxon>Agaricomycetidae</taxon>
        <taxon>Agaricales</taxon>
        <taxon>Tricholomatineae</taxon>
        <taxon>Clitocybaceae</taxon>
        <taxon>Collybia</taxon>
    </lineage>
</organism>
<reference evidence="2" key="1">
    <citation type="submission" date="2020-11" db="EMBL/GenBank/DDBJ databases">
        <authorList>
            <consortium name="DOE Joint Genome Institute"/>
            <person name="Ahrendt S."/>
            <person name="Riley R."/>
            <person name="Andreopoulos W."/>
            <person name="Labutti K."/>
            <person name="Pangilinan J."/>
            <person name="Ruiz-Duenas F.J."/>
            <person name="Barrasa J.M."/>
            <person name="Sanchez-Garcia M."/>
            <person name="Camarero S."/>
            <person name="Miyauchi S."/>
            <person name="Serrano A."/>
            <person name="Linde D."/>
            <person name="Babiker R."/>
            <person name="Drula E."/>
            <person name="Ayuso-Fernandez I."/>
            <person name="Pacheco R."/>
            <person name="Padilla G."/>
            <person name="Ferreira P."/>
            <person name="Barriuso J."/>
            <person name="Kellner H."/>
            <person name="Castanera R."/>
            <person name="Alfaro M."/>
            <person name="Ramirez L."/>
            <person name="Pisabarro A.G."/>
            <person name="Kuo A."/>
            <person name="Tritt A."/>
            <person name="Lipzen A."/>
            <person name="He G."/>
            <person name="Yan M."/>
            <person name="Ng V."/>
            <person name="Cullen D."/>
            <person name="Martin F."/>
            <person name="Rosso M.-N."/>
            <person name="Henrissat B."/>
            <person name="Hibbett D."/>
            <person name="Martinez A.T."/>
            <person name="Grigoriev I.V."/>
        </authorList>
    </citation>
    <scope>NUCLEOTIDE SEQUENCE</scope>
    <source>
        <strain evidence="2">CBS 247.69</strain>
    </source>
</reference>
<evidence type="ECO:0000313" key="3">
    <source>
        <dbReference type="Proteomes" id="UP000807353"/>
    </source>
</evidence>
<feature type="region of interest" description="Disordered" evidence="1">
    <location>
        <begin position="1"/>
        <end position="48"/>
    </location>
</feature>
<dbReference type="EMBL" id="MU150235">
    <property type="protein sequence ID" value="KAF9467922.1"/>
    <property type="molecule type" value="Genomic_DNA"/>
</dbReference>
<accession>A0A9P5YFG0</accession>
<comment type="caution">
    <text evidence="2">The sequence shown here is derived from an EMBL/GenBank/DDBJ whole genome shotgun (WGS) entry which is preliminary data.</text>
</comment>